<feature type="chain" id="PRO_5046750552" evidence="1">
    <location>
        <begin position="21"/>
        <end position="161"/>
    </location>
</feature>
<dbReference type="Proteomes" id="UP001553161">
    <property type="component" value="Unassembled WGS sequence"/>
</dbReference>
<reference evidence="3 4" key="1">
    <citation type="submission" date="2024-07" db="EMBL/GenBank/DDBJ databases">
        <authorList>
            <person name="Kang M."/>
        </authorList>
    </citation>
    <scope>NUCLEOTIDE SEQUENCE [LARGE SCALE GENOMIC DNA]</scope>
    <source>
        <strain evidence="3 4">DFM31</strain>
    </source>
</reference>
<feature type="domain" description="Lysozyme inhibitor LprI-like N-terminal" evidence="2">
    <location>
        <begin position="50"/>
        <end position="151"/>
    </location>
</feature>
<keyword evidence="4" id="KW-1185">Reference proteome</keyword>
<name>A0ABV3L153_9RHOB</name>
<organism evidence="3 4">
    <name type="scientific">Meridianimarinicoccus marinus</name>
    <dbReference type="NCBI Taxonomy" id="3231483"/>
    <lineage>
        <taxon>Bacteria</taxon>
        <taxon>Pseudomonadati</taxon>
        <taxon>Pseudomonadota</taxon>
        <taxon>Alphaproteobacteria</taxon>
        <taxon>Rhodobacterales</taxon>
        <taxon>Paracoccaceae</taxon>
        <taxon>Meridianimarinicoccus</taxon>
    </lineage>
</organism>
<evidence type="ECO:0000256" key="1">
    <source>
        <dbReference type="SAM" id="SignalP"/>
    </source>
</evidence>
<dbReference type="EMBL" id="JBFBVU010000001">
    <property type="protein sequence ID" value="MEV8465286.1"/>
    <property type="molecule type" value="Genomic_DNA"/>
</dbReference>
<gene>
    <name evidence="3" type="ORF">AB0T83_00640</name>
</gene>
<evidence type="ECO:0000313" key="4">
    <source>
        <dbReference type="Proteomes" id="UP001553161"/>
    </source>
</evidence>
<dbReference type="Pfam" id="PF07007">
    <property type="entry name" value="LprI"/>
    <property type="match status" value="1"/>
</dbReference>
<evidence type="ECO:0000259" key="2">
    <source>
        <dbReference type="Pfam" id="PF07007"/>
    </source>
</evidence>
<dbReference type="InterPro" id="IPR009739">
    <property type="entry name" value="LprI-like_N"/>
</dbReference>
<dbReference type="Gene3D" id="1.20.1270.180">
    <property type="match status" value="1"/>
</dbReference>
<evidence type="ECO:0000313" key="3">
    <source>
        <dbReference type="EMBL" id="MEV8465286.1"/>
    </source>
</evidence>
<keyword evidence="1" id="KW-0732">Signal</keyword>
<comment type="caution">
    <text evidence="3">The sequence shown here is derived from an EMBL/GenBank/DDBJ whole genome shotgun (WGS) entry which is preliminary data.</text>
</comment>
<accession>A0ABV3L153</accession>
<feature type="signal peptide" evidence="1">
    <location>
        <begin position="1"/>
        <end position="20"/>
    </location>
</feature>
<protein>
    <submittedName>
        <fullName evidence="3">Lysozyme inhibitor LprI family protein</fullName>
    </submittedName>
</protein>
<sequence length="161" mass="17351">MRTPLALAALLAGLSVPAHADAVGDLRACVEASDLRSDQQDCVETVYAACSEASGDTSTAGEVECLGEEIEAWEVLLNAYWPDVQAQAEAQDAQDAGAEGGYSARLLEAQRAWVAYREAECAWQYQRYISGTIRSLIGADCMLGMTADRVLDFREWLADAP</sequence>
<dbReference type="RefSeq" id="WP_366190682.1">
    <property type="nucleotide sequence ID" value="NZ_JBFBVU010000001.1"/>
</dbReference>
<proteinExistence type="predicted"/>